<dbReference type="Proteomes" id="UP001149090">
    <property type="component" value="Unassembled WGS sequence"/>
</dbReference>
<dbReference type="GO" id="GO:0004842">
    <property type="term" value="F:ubiquitin-protein transferase activity"/>
    <property type="evidence" value="ECO:0007669"/>
    <property type="project" value="InterPro"/>
</dbReference>
<reference evidence="2" key="1">
    <citation type="submission" date="2022-10" db="EMBL/GenBank/DDBJ databases">
        <title>Novel sulphate-reducing endosymbionts in the free-living metamonad Anaeramoeba.</title>
        <authorList>
            <person name="Jerlstrom-Hultqvist J."/>
            <person name="Cepicka I."/>
            <person name="Gallot-Lavallee L."/>
            <person name="Salas-Leiva D."/>
            <person name="Curtis B.A."/>
            <person name="Zahonova K."/>
            <person name="Pipaliya S."/>
            <person name="Dacks J."/>
            <person name="Roger A.J."/>
        </authorList>
    </citation>
    <scope>NUCLEOTIDE SEQUENCE</scope>
    <source>
        <strain evidence="2">BMAN</strain>
    </source>
</reference>
<gene>
    <name evidence="2" type="ORF">M0811_11146</name>
</gene>
<name>A0A9Q0LF02_ANAIG</name>
<dbReference type="PANTHER" id="PTHR22605">
    <property type="entry name" value="RZ-TYPE DOMAIN-CONTAINING PROTEIN"/>
    <property type="match status" value="1"/>
</dbReference>
<dbReference type="OrthoDB" id="2423195at2759"/>
<dbReference type="GO" id="GO:0016887">
    <property type="term" value="F:ATP hydrolysis activity"/>
    <property type="evidence" value="ECO:0007669"/>
    <property type="project" value="InterPro"/>
</dbReference>
<sequence>MNKKLLIQNIHGGTTQEDIVRYVKEAEEIIQKQKNNDVYLFFDEFNTSSNECITLFKEIIIGHSLNGKPLSKKLHLLAAANPYRLRSSQQNKNNKNEDNKNENNNNQNNNGNDEQDFLTNAGLDFDTKLKNNKKRDIQKAVYRVHPIQDSFFEDIFDFGNLSEEAEKKYITEMVQNVTKEYGQFMIKIKNQDINNFTEIICYSHDFIRKNSNDPKSSVSLRDVSRILRIWKWTLESSINEPLFENIIIERSLCSFLLSIYICYAIRFTDDNRKNYIQYINQNLLKKKTSKRI</sequence>
<evidence type="ECO:0000313" key="2">
    <source>
        <dbReference type="EMBL" id="KAJ5070298.1"/>
    </source>
</evidence>
<evidence type="ECO:0000256" key="1">
    <source>
        <dbReference type="SAM" id="MobiDB-lite"/>
    </source>
</evidence>
<feature type="compositionally biased region" description="Low complexity" evidence="1">
    <location>
        <begin position="102"/>
        <end position="112"/>
    </location>
</feature>
<dbReference type="PANTHER" id="PTHR22605:SF1">
    <property type="entry name" value="RZ-TYPE DOMAIN-CONTAINING PROTEIN"/>
    <property type="match status" value="1"/>
</dbReference>
<dbReference type="AlphaFoldDB" id="A0A9Q0LF02"/>
<proteinExistence type="predicted"/>
<evidence type="ECO:0000313" key="3">
    <source>
        <dbReference type="Proteomes" id="UP001149090"/>
    </source>
</evidence>
<comment type="caution">
    <text evidence="2">The sequence shown here is derived from an EMBL/GenBank/DDBJ whole genome shotgun (WGS) entry which is preliminary data.</text>
</comment>
<protein>
    <submittedName>
        <fullName evidence="2">Uncharacterized protein</fullName>
    </submittedName>
</protein>
<organism evidence="2 3">
    <name type="scientific">Anaeramoeba ignava</name>
    <name type="common">Anaerobic marine amoeba</name>
    <dbReference type="NCBI Taxonomy" id="1746090"/>
    <lineage>
        <taxon>Eukaryota</taxon>
        <taxon>Metamonada</taxon>
        <taxon>Anaeramoebidae</taxon>
        <taxon>Anaeramoeba</taxon>
    </lineage>
</organism>
<accession>A0A9Q0LF02</accession>
<dbReference type="OMA" id="HQYISEM"/>
<feature type="region of interest" description="Disordered" evidence="1">
    <location>
        <begin position="85"/>
        <end position="117"/>
    </location>
</feature>
<keyword evidence="3" id="KW-1185">Reference proteome</keyword>
<dbReference type="InterPro" id="IPR031248">
    <property type="entry name" value="RNF213"/>
</dbReference>
<dbReference type="EMBL" id="JAPDFW010000097">
    <property type="protein sequence ID" value="KAJ5070298.1"/>
    <property type="molecule type" value="Genomic_DNA"/>
</dbReference>